<dbReference type="EMBL" id="JAUHHV010000003">
    <property type="protein sequence ID" value="KAK1429758.1"/>
    <property type="molecule type" value="Genomic_DNA"/>
</dbReference>
<reference evidence="1" key="1">
    <citation type="journal article" date="2023" name="bioRxiv">
        <title>Improved chromosome-level genome assembly for marigold (Tagetes erecta).</title>
        <authorList>
            <person name="Jiang F."/>
            <person name="Yuan L."/>
            <person name="Wang S."/>
            <person name="Wang H."/>
            <person name="Xu D."/>
            <person name="Wang A."/>
            <person name="Fan W."/>
        </authorList>
    </citation>
    <scope>NUCLEOTIDE SEQUENCE</scope>
    <source>
        <strain evidence="1">WSJ</strain>
        <tissue evidence="1">Leaf</tissue>
    </source>
</reference>
<sequence length="69" mass="8066">MDGCLNLFLMEDFNNQDLFTFEETTITGSNLYNSFLSYTDNCVNFHILVSPSEYFRLAMVLFQILCTFL</sequence>
<dbReference type="Proteomes" id="UP001229421">
    <property type="component" value="Unassembled WGS sequence"/>
</dbReference>
<gene>
    <name evidence="1" type="ORF">QVD17_11976</name>
</gene>
<dbReference type="AlphaFoldDB" id="A0AAD8KYF2"/>
<comment type="caution">
    <text evidence="1">The sequence shown here is derived from an EMBL/GenBank/DDBJ whole genome shotgun (WGS) entry which is preliminary data.</text>
</comment>
<proteinExistence type="predicted"/>
<evidence type="ECO:0000313" key="1">
    <source>
        <dbReference type="EMBL" id="KAK1429758.1"/>
    </source>
</evidence>
<keyword evidence="2" id="KW-1185">Reference proteome</keyword>
<evidence type="ECO:0000313" key="2">
    <source>
        <dbReference type="Proteomes" id="UP001229421"/>
    </source>
</evidence>
<accession>A0AAD8KYF2</accession>
<protein>
    <submittedName>
        <fullName evidence="1">Uncharacterized protein</fullName>
    </submittedName>
</protein>
<name>A0AAD8KYF2_TARER</name>
<organism evidence="1 2">
    <name type="scientific">Tagetes erecta</name>
    <name type="common">African marigold</name>
    <dbReference type="NCBI Taxonomy" id="13708"/>
    <lineage>
        <taxon>Eukaryota</taxon>
        <taxon>Viridiplantae</taxon>
        <taxon>Streptophyta</taxon>
        <taxon>Embryophyta</taxon>
        <taxon>Tracheophyta</taxon>
        <taxon>Spermatophyta</taxon>
        <taxon>Magnoliopsida</taxon>
        <taxon>eudicotyledons</taxon>
        <taxon>Gunneridae</taxon>
        <taxon>Pentapetalae</taxon>
        <taxon>asterids</taxon>
        <taxon>campanulids</taxon>
        <taxon>Asterales</taxon>
        <taxon>Asteraceae</taxon>
        <taxon>Asteroideae</taxon>
        <taxon>Heliantheae alliance</taxon>
        <taxon>Tageteae</taxon>
        <taxon>Tagetes</taxon>
    </lineage>
</organism>